<organism evidence="5 6">
    <name type="scientific">Blastopirellula marina</name>
    <dbReference type="NCBI Taxonomy" id="124"/>
    <lineage>
        <taxon>Bacteria</taxon>
        <taxon>Pseudomonadati</taxon>
        <taxon>Planctomycetota</taxon>
        <taxon>Planctomycetia</taxon>
        <taxon>Pirellulales</taxon>
        <taxon>Pirellulaceae</taxon>
        <taxon>Blastopirellula</taxon>
    </lineage>
</organism>
<dbReference type="GO" id="GO:0009313">
    <property type="term" value="P:oligosaccharide catabolic process"/>
    <property type="evidence" value="ECO:0007669"/>
    <property type="project" value="TreeGrafter"/>
</dbReference>
<dbReference type="GO" id="GO:0006689">
    <property type="term" value="P:ganglioside catabolic process"/>
    <property type="evidence" value="ECO:0007669"/>
    <property type="project" value="TreeGrafter"/>
</dbReference>
<accession>A0A2S8GIV9</accession>
<dbReference type="SUPFAM" id="SSF50939">
    <property type="entry name" value="Sialidases"/>
    <property type="match status" value="1"/>
</dbReference>
<dbReference type="Proteomes" id="UP000237819">
    <property type="component" value="Unassembled WGS sequence"/>
</dbReference>
<evidence type="ECO:0000256" key="3">
    <source>
        <dbReference type="ARBA" id="ARBA00012733"/>
    </source>
</evidence>
<comment type="catalytic activity">
    <reaction evidence="1">
        <text>Hydrolysis of alpha-(2-&gt;3)-, alpha-(2-&gt;6)-, alpha-(2-&gt;8)- glycosidic linkages of terminal sialic acid residues in oligosaccharides, glycoproteins, glycolipids, colominic acid and synthetic substrates.</text>
        <dbReference type="EC" id="3.2.1.18"/>
    </reaction>
</comment>
<dbReference type="PANTHER" id="PTHR10628:SF30">
    <property type="entry name" value="EXO-ALPHA-SIALIDASE"/>
    <property type="match status" value="1"/>
</dbReference>
<dbReference type="Pfam" id="PF13088">
    <property type="entry name" value="BNR_2"/>
    <property type="match status" value="1"/>
</dbReference>
<dbReference type="InterPro" id="IPR036278">
    <property type="entry name" value="Sialidase_sf"/>
</dbReference>
<comment type="caution">
    <text evidence="5">The sequence shown here is derived from an EMBL/GenBank/DDBJ whole genome shotgun (WGS) entry which is preliminary data.</text>
</comment>
<evidence type="ECO:0000256" key="2">
    <source>
        <dbReference type="ARBA" id="ARBA00009348"/>
    </source>
</evidence>
<dbReference type="Gene3D" id="2.120.10.10">
    <property type="match status" value="1"/>
</dbReference>
<dbReference type="AlphaFoldDB" id="A0A2S8GIV9"/>
<reference evidence="5 6" key="1">
    <citation type="submission" date="2018-02" db="EMBL/GenBank/DDBJ databases">
        <title>Comparative genomes isolates from brazilian mangrove.</title>
        <authorList>
            <person name="Araujo J.E."/>
            <person name="Taketani R.G."/>
            <person name="Silva M.C.P."/>
            <person name="Loureco M.V."/>
            <person name="Andreote F.D."/>
        </authorList>
    </citation>
    <scope>NUCLEOTIDE SEQUENCE [LARGE SCALE GENOMIC DNA]</scope>
    <source>
        <strain evidence="5 6">Nap-Phe MGV</strain>
    </source>
</reference>
<dbReference type="EMBL" id="PUHZ01000022">
    <property type="protein sequence ID" value="PQO43974.1"/>
    <property type="molecule type" value="Genomic_DNA"/>
</dbReference>
<evidence type="ECO:0000256" key="1">
    <source>
        <dbReference type="ARBA" id="ARBA00000427"/>
    </source>
</evidence>
<evidence type="ECO:0000259" key="4">
    <source>
        <dbReference type="Pfam" id="PF13088"/>
    </source>
</evidence>
<dbReference type="CDD" id="cd15482">
    <property type="entry name" value="Sialidase_non-viral"/>
    <property type="match status" value="1"/>
</dbReference>
<name>A0A2S8GIV9_9BACT</name>
<dbReference type="GO" id="GO:0005737">
    <property type="term" value="C:cytoplasm"/>
    <property type="evidence" value="ECO:0007669"/>
    <property type="project" value="TreeGrafter"/>
</dbReference>
<dbReference type="OrthoDB" id="7294637at2"/>
<gene>
    <name evidence="5" type="ORF">C5Y93_22530</name>
</gene>
<dbReference type="PANTHER" id="PTHR10628">
    <property type="entry name" value="SIALIDASE"/>
    <property type="match status" value="1"/>
</dbReference>
<proteinExistence type="inferred from homology"/>
<dbReference type="InterPro" id="IPR011040">
    <property type="entry name" value="Sialidase"/>
</dbReference>
<dbReference type="GO" id="GO:0016020">
    <property type="term" value="C:membrane"/>
    <property type="evidence" value="ECO:0007669"/>
    <property type="project" value="TreeGrafter"/>
</dbReference>
<dbReference type="InterPro" id="IPR026856">
    <property type="entry name" value="Sialidase_fam"/>
</dbReference>
<protein>
    <recommendedName>
        <fullName evidence="3">exo-alpha-sialidase</fullName>
        <ecNumber evidence="3">3.2.1.18</ecNumber>
    </recommendedName>
</protein>
<dbReference type="GO" id="GO:0004308">
    <property type="term" value="F:exo-alpha-sialidase activity"/>
    <property type="evidence" value="ECO:0007669"/>
    <property type="project" value="UniProtKB-EC"/>
</dbReference>
<evidence type="ECO:0000313" key="6">
    <source>
        <dbReference type="Proteomes" id="UP000237819"/>
    </source>
</evidence>
<comment type="similarity">
    <text evidence="2">Belongs to the glycosyl hydrolase 33 family.</text>
</comment>
<feature type="domain" description="Sialidase" evidence="4">
    <location>
        <begin position="50"/>
        <end position="344"/>
    </location>
</feature>
<evidence type="ECO:0000313" key="5">
    <source>
        <dbReference type="EMBL" id="PQO43974.1"/>
    </source>
</evidence>
<dbReference type="EC" id="3.2.1.18" evidence="3"/>
<sequence>MLFSLLTWSVPGNADEPPAADALTQTDLFISGEQGYKTYRIPSIAATNSGTLLAICEGRRAGIGDAGDIDLLVRRSTDGGRTWLPIQTIWDDGANTCGNPCVVVDDETGKIWLLATWNLGSDHEGQIIAQKSKDTRRVFVLSSDDDGVTWSKPREITETTKKQDWTWYATGPGAAIQLKQGPHKGRLVVPCDHIEAGTKGYYSHVIYSDDHGQTWQLGGRTPQPQVNECEAVELTGGRLMLCMRNYDRSLKARQVAFSDDGGATWSDQQIDEKLVEPRCQAAIHRLQWPSGDQPGVILFLNPAHPDKRQAMTLRASEDDGKTWPYARLLEPGSAAYSSLCVFQDRSGKQKIGCFYERDNYRRITFAPVDLDWVKGTDAK</sequence>